<keyword evidence="2" id="KW-1133">Transmembrane helix</keyword>
<comment type="caution">
    <text evidence="4">The sequence shown here is derived from an EMBL/GenBank/DDBJ whole genome shotgun (WGS) entry which is preliminary data.</text>
</comment>
<dbReference type="InterPro" id="IPR011701">
    <property type="entry name" value="MFS"/>
</dbReference>
<dbReference type="GO" id="GO:0022857">
    <property type="term" value="F:transmembrane transporter activity"/>
    <property type="evidence" value="ECO:0007669"/>
    <property type="project" value="InterPro"/>
</dbReference>
<keyword evidence="2" id="KW-0472">Membrane</keyword>
<evidence type="ECO:0000313" key="5">
    <source>
        <dbReference type="Proteomes" id="UP001249851"/>
    </source>
</evidence>
<feature type="transmembrane region" description="Helical" evidence="2">
    <location>
        <begin position="255"/>
        <end position="278"/>
    </location>
</feature>
<evidence type="ECO:0000256" key="2">
    <source>
        <dbReference type="SAM" id="Phobius"/>
    </source>
</evidence>
<dbReference type="PANTHER" id="PTHR11360:SF251">
    <property type="entry name" value="MAJOR FACILITATOR SUPERFAMILY (MFS) PROFILE DOMAIN-CONTAINING PROTEIN"/>
    <property type="match status" value="1"/>
</dbReference>
<feature type="domain" description="Major facilitator superfamily (MFS) profile" evidence="3">
    <location>
        <begin position="163"/>
        <end position="366"/>
    </location>
</feature>
<dbReference type="Proteomes" id="UP001249851">
    <property type="component" value="Unassembled WGS sequence"/>
</dbReference>
<dbReference type="InterPro" id="IPR036259">
    <property type="entry name" value="MFS_trans_sf"/>
</dbReference>
<feature type="transmembrane region" description="Helical" evidence="2">
    <location>
        <begin position="165"/>
        <end position="188"/>
    </location>
</feature>
<keyword evidence="2" id="KW-0812">Transmembrane</keyword>
<proteinExistence type="predicted"/>
<feature type="transmembrane region" description="Helical" evidence="2">
    <location>
        <begin position="25"/>
        <end position="47"/>
    </location>
</feature>
<comment type="subcellular location">
    <subcellularLocation>
        <location evidence="1">Membrane</location>
        <topology evidence="1">Multi-pass membrane protein</topology>
    </subcellularLocation>
</comment>
<feature type="transmembrane region" description="Helical" evidence="2">
    <location>
        <begin position="230"/>
        <end position="249"/>
    </location>
</feature>
<dbReference type="InterPro" id="IPR020846">
    <property type="entry name" value="MFS_dom"/>
</dbReference>
<dbReference type="InterPro" id="IPR050327">
    <property type="entry name" value="Proton-linked_MCT"/>
</dbReference>
<feature type="transmembrane region" description="Helical" evidence="2">
    <location>
        <begin position="319"/>
        <end position="340"/>
    </location>
</feature>
<feature type="transmembrane region" description="Helical" evidence="2">
    <location>
        <begin position="290"/>
        <end position="313"/>
    </location>
</feature>
<dbReference type="EMBL" id="JARQWQ010000007">
    <property type="protein sequence ID" value="KAK2570783.1"/>
    <property type="molecule type" value="Genomic_DNA"/>
</dbReference>
<dbReference type="Pfam" id="PF07690">
    <property type="entry name" value="MFS_1"/>
    <property type="match status" value="1"/>
</dbReference>
<dbReference type="Gene3D" id="1.20.1250.20">
    <property type="entry name" value="MFS general substrate transporter like domains"/>
    <property type="match status" value="2"/>
</dbReference>
<reference evidence="4" key="1">
    <citation type="journal article" date="2023" name="G3 (Bethesda)">
        <title>Whole genome assembly and annotation of the endangered Caribbean coral Acropora cervicornis.</title>
        <authorList>
            <person name="Selwyn J.D."/>
            <person name="Vollmer S.V."/>
        </authorList>
    </citation>
    <scope>NUCLEOTIDE SEQUENCE</scope>
    <source>
        <strain evidence="4">K2</strain>
    </source>
</reference>
<dbReference type="AlphaFoldDB" id="A0AAD9VDQ4"/>
<name>A0AAD9VDQ4_ACRCE</name>
<evidence type="ECO:0000313" key="4">
    <source>
        <dbReference type="EMBL" id="KAK2570783.1"/>
    </source>
</evidence>
<gene>
    <name evidence="4" type="ORF">P5673_004478</name>
</gene>
<evidence type="ECO:0000256" key="1">
    <source>
        <dbReference type="ARBA" id="ARBA00004141"/>
    </source>
</evidence>
<organism evidence="4 5">
    <name type="scientific">Acropora cervicornis</name>
    <name type="common">Staghorn coral</name>
    <dbReference type="NCBI Taxonomy" id="6130"/>
    <lineage>
        <taxon>Eukaryota</taxon>
        <taxon>Metazoa</taxon>
        <taxon>Cnidaria</taxon>
        <taxon>Anthozoa</taxon>
        <taxon>Hexacorallia</taxon>
        <taxon>Scleractinia</taxon>
        <taxon>Astrocoeniina</taxon>
        <taxon>Acroporidae</taxon>
        <taxon>Acropora</taxon>
    </lineage>
</organism>
<reference evidence="4" key="2">
    <citation type="journal article" date="2023" name="Science">
        <title>Genomic signatures of disease resistance in endangered staghorn corals.</title>
        <authorList>
            <person name="Vollmer S.V."/>
            <person name="Selwyn J.D."/>
            <person name="Despard B.A."/>
            <person name="Roesel C.L."/>
        </authorList>
    </citation>
    <scope>NUCLEOTIDE SEQUENCE</scope>
    <source>
        <strain evidence="4">K2</strain>
    </source>
</reference>
<dbReference type="GO" id="GO:0016020">
    <property type="term" value="C:membrane"/>
    <property type="evidence" value="ECO:0007669"/>
    <property type="project" value="UniProtKB-SubCell"/>
</dbReference>
<feature type="transmembrane region" description="Helical" evidence="2">
    <location>
        <begin position="82"/>
        <end position="102"/>
    </location>
</feature>
<evidence type="ECO:0000259" key="3">
    <source>
        <dbReference type="PROSITE" id="PS50850"/>
    </source>
</evidence>
<feature type="transmembrane region" description="Helical" evidence="2">
    <location>
        <begin position="53"/>
        <end position="75"/>
    </location>
</feature>
<feature type="transmembrane region" description="Helical" evidence="2">
    <location>
        <begin position="114"/>
        <end position="135"/>
    </location>
</feature>
<dbReference type="SUPFAM" id="SSF103473">
    <property type="entry name" value="MFS general substrate transporter"/>
    <property type="match status" value="1"/>
</dbReference>
<sequence>MASGTAMGFGIVPAILGSRFGSSNIIVLGGVICAVGLFSSSFVGSIYPLYVTYGLFFGFGQCLCFCSSLFVLPTFFQVRLGLANGIVFVGGPVGSLILATVMQQLVNNFGFATTFQILAGLHALPVLCGISINFIPSPDEVGQSDVNNERQKSGFDLSLFKRLDYLMLVAALCLFMLAYVVPVVHLVRLARDSGVSSAKSAFLVSFTALGSIPSRPIFGRLMDHPRVDRLSALQLTLLTIGVCLSLVPVTTKYEWLATFAFLFGFLDGCYVISLPLVIQSLVGSQKLAAAFGSMYFFFGVPVMAGPSIAGWIYDSSNSYTVAFLCAGGVTIISTLMLCLVPHFQANSSPERGLHVVDTAIEDETTF</sequence>
<protein>
    <submittedName>
        <fullName evidence="4">Monocarboxylate transporter 12</fullName>
    </submittedName>
</protein>
<accession>A0AAD9VDQ4</accession>
<dbReference type="PROSITE" id="PS50850">
    <property type="entry name" value="MFS"/>
    <property type="match status" value="1"/>
</dbReference>
<dbReference type="PANTHER" id="PTHR11360">
    <property type="entry name" value="MONOCARBOXYLATE TRANSPORTER"/>
    <property type="match status" value="1"/>
</dbReference>
<keyword evidence="5" id="KW-1185">Reference proteome</keyword>